<name>A0A8S5PVS8_9CAUD</name>
<accession>A0A8S5PVS8</accession>
<protein>
    <submittedName>
        <fullName evidence="1">Uncharacterized protein</fullName>
    </submittedName>
</protein>
<evidence type="ECO:0000313" key="1">
    <source>
        <dbReference type="EMBL" id="DAE11166.1"/>
    </source>
</evidence>
<reference evidence="1" key="1">
    <citation type="journal article" date="2021" name="Proc. Natl. Acad. Sci. U.S.A.">
        <title>A Catalog of Tens of Thousands of Viruses from Human Metagenomes Reveals Hidden Associations with Chronic Diseases.</title>
        <authorList>
            <person name="Tisza M.J."/>
            <person name="Buck C.B."/>
        </authorList>
    </citation>
    <scope>NUCLEOTIDE SEQUENCE</scope>
    <source>
        <strain evidence="1">CtcFb5</strain>
    </source>
</reference>
<dbReference type="EMBL" id="BK015527">
    <property type="protein sequence ID" value="DAE11166.1"/>
    <property type="molecule type" value="Genomic_DNA"/>
</dbReference>
<sequence length="38" mass="4577">MWIGLIFKKIRFLYFKSFCDNKSYFVTRSLGLSHIEMG</sequence>
<proteinExistence type="predicted"/>
<organism evidence="1">
    <name type="scientific">Myoviridae sp. ctcFb5</name>
    <dbReference type="NCBI Taxonomy" id="2825137"/>
    <lineage>
        <taxon>Viruses</taxon>
        <taxon>Duplodnaviria</taxon>
        <taxon>Heunggongvirae</taxon>
        <taxon>Uroviricota</taxon>
        <taxon>Caudoviricetes</taxon>
    </lineage>
</organism>